<accession>A0A838Y044</accession>
<dbReference type="InterPro" id="IPR034984">
    <property type="entry name" value="Imelysin-like_IPPA"/>
</dbReference>
<dbReference type="InterPro" id="IPR038352">
    <property type="entry name" value="Imelysin_sf"/>
</dbReference>
<keyword evidence="2" id="KW-0732">Signal</keyword>
<evidence type="ECO:0000256" key="2">
    <source>
        <dbReference type="ARBA" id="ARBA00022729"/>
    </source>
</evidence>
<name>A0A838Y044_9HYPH</name>
<dbReference type="CDD" id="cd14659">
    <property type="entry name" value="Imelysin-like_IPPA"/>
    <property type="match status" value="1"/>
</dbReference>
<comment type="caution">
    <text evidence="4">The sequence shown here is derived from an EMBL/GenBank/DDBJ whole genome shotgun (WGS) entry which is preliminary data.</text>
</comment>
<organism evidence="4 5">
    <name type="scientific">Stappia taiwanensis</name>
    <dbReference type="NCBI Taxonomy" id="992267"/>
    <lineage>
        <taxon>Bacteria</taxon>
        <taxon>Pseudomonadati</taxon>
        <taxon>Pseudomonadota</taxon>
        <taxon>Alphaproteobacteria</taxon>
        <taxon>Hyphomicrobiales</taxon>
        <taxon>Stappiaceae</taxon>
        <taxon>Stappia</taxon>
    </lineage>
</organism>
<dbReference type="Gene3D" id="1.20.1420.20">
    <property type="entry name" value="M75 peptidase, HXXE motif"/>
    <property type="match status" value="1"/>
</dbReference>
<reference evidence="4 5" key="2">
    <citation type="submission" date="2020-08" db="EMBL/GenBank/DDBJ databases">
        <title>Stappia taiwanensis sp. nov., isolated from a coastal thermal spring.</title>
        <authorList>
            <person name="Kampfer P."/>
        </authorList>
    </citation>
    <scope>NUCLEOTIDE SEQUENCE [LARGE SCALE GENOMIC DNA]</scope>
    <source>
        <strain evidence="4 5">DSM 23284</strain>
    </source>
</reference>
<proteinExistence type="predicted"/>
<keyword evidence="5" id="KW-1185">Reference proteome</keyword>
<evidence type="ECO:0000313" key="4">
    <source>
        <dbReference type="EMBL" id="MBA4612624.1"/>
    </source>
</evidence>
<feature type="domain" description="Imelysin-like" evidence="3">
    <location>
        <begin position="50"/>
        <end position="345"/>
    </location>
</feature>
<sequence>MTGVITTLRNWAWAFAVAGLAAGFGATPVLAQEPPIDYGRFVPALVEDYALPTARDLRDRLQELEGDVARLCARPEEVGDAGEATSAFADGFAAVVAAHGRLAVSRFGALADASALERLAFVPDPRGVLRRQVTRLLAKEDPSALTAATLKDKSVALQGLTALEWIAFSPDGAVVLGTEQPDRAYRCAYAGALVAGLIATANEVGRGYASPSGQTALLLSPGPDNRLAATPKEAAEVAFKALMTGLALMKDQVLERVLEPGPANGRAARAPFARSRNAVRHLSAGIEGLALAITAAGYPEGAEGARWIGNSLQFETANARAALAAVPADLGAGLADPEARARLVYVNTILSGLRGTLAGELAGHLALKGGFNALDGD</sequence>
<evidence type="ECO:0000259" key="3">
    <source>
        <dbReference type="Pfam" id="PF09375"/>
    </source>
</evidence>
<reference evidence="4 5" key="1">
    <citation type="submission" date="2020-07" db="EMBL/GenBank/DDBJ databases">
        <authorList>
            <person name="Li M."/>
        </authorList>
    </citation>
    <scope>NUCLEOTIDE SEQUENCE [LARGE SCALE GENOMIC DNA]</scope>
    <source>
        <strain evidence="4 5">DSM 23284</strain>
    </source>
</reference>
<dbReference type="EMBL" id="JACEON010000012">
    <property type="protein sequence ID" value="MBA4612624.1"/>
    <property type="molecule type" value="Genomic_DNA"/>
</dbReference>
<gene>
    <name evidence="4" type="ORF">H1W37_13235</name>
</gene>
<dbReference type="Pfam" id="PF09375">
    <property type="entry name" value="Peptidase_M75"/>
    <property type="match status" value="1"/>
</dbReference>
<dbReference type="AlphaFoldDB" id="A0A838Y044"/>
<dbReference type="RefSeq" id="WP_181760815.1">
    <property type="nucleotide sequence ID" value="NZ_BMCR01000003.1"/>
</dbReference>
<comment type="subcellular location">
    <subcellularLocation>
        <location evidence="1">Cell envelope</location>
    </subcellularLocation>
</comment>
<evidence type="ECO:0000313" key="5">
    <source>
        <dbReference type="Proteomes" id="UP000559404"/>
    </source>
</evidence>
<dbReference type="Proteomes" id="UP000559404">
    <property type="component" value="Unassembled WGS sequence"/>
</dbReference>
<dbReference type="InterPro" id="IPR018976">
    <property type="entry name" value="Imelysin-like"/>
</dbReference>
<evidence type="ECO:0000256" key="1">
    <source>
        <dbReference type="ARBA" id="ARBA00004196"/>
    </source>
</evidence>
<protein>
    <submittedName>
        <fullName evidence="4">Imelysin family protein</fullName>
    </submittedName>
</protein>
<dbReference type="GO" id="GO:0030313">
    <property type="term" value="C:cell envelope"/>
    <property type="evidence" value="ECO:0007669"/>
    <property type="project" value="UniProtKB-SubCell"/>
</dbReference>